<evidence type="ECO:0000256" key="1">
    <source>
        <dbReference type="ARBA" id="ARBA00022536"/>
    </source>
</evidence>
<dbReference type="Pfam" id="PF09443">
    <property type="entry name" value="CFC"/>
    <property type="match status" value="1"/>
</dbReference>
<keyword evidence="3" id="KW-0325">Glycoprotein</keyword>
<feature type="domain" description="Cryptic/Cripto CFC" evidence="4">
    <location>
        <begin position="73"/>
        <end position="103"/>
    </location>
</feature>
<name>A0A811Z348_NYCPR</name>
<dbReference type="Proteomes" id="UP000645828">
    <property type="component" value="Unassembled WGS sequence"/>
</dbReference>
<dbReference type="AlphaFoldDB" id="A0A811Z348"/>
<keyword evidence="6" id="KW-1185">Reference proteome</keyword>
<evidence type="ECO:0000313" key="6">
    <source>
        <dbReference type="Proteomes" id="UP000645828"/>
    </source>
</evidence>
<dbReference type="InterPro" id="IPR019011">
    <property type="entry name" value="Cryptic/Cripto_CFC-dom"/>
</dbReference>
<keyword evidence="1" id="KW-0245">EGF-like domain</keyword>
<gene>
    <name evidence="5" type="ORF">NYPRO_LOCUS14696</name>
</gene>
<evidence type="ECO:0000256" key="2">
    <source>
        <dbReference type="ARBA" id="ARBA00023157"/>
    </source>
</evidence>
<dbReference type="EMBL" id="CAJHUB010000754">
    <property type="protein sequence ID" value="CAD7681904.1"/>
    <property type="molecule type" value="Genomic_DNA"/>
</dbReference>
<reference evidence="5" key="1">
    <citation type="submission" date="2020-12" db="EMBL/GenBank/DDBJ databases">
        <authorList>
            <consortium name="Molecular Ecology Group"/>
        </authorList>
    </citation>
    <scope>NUCLEOTIDE SEQUENCE</scope>
    <source>
        <strain evidence="5">TBG_1078</strain>
    </source>
</reference>
<accession>A0A811Z348</accession>
<keyword evidence="2" id="KW-1015">Disulfide bond</keyword>
<protein>
    <submittedName>
        <fullName evidence="5">(raccoon dog) hypothetical protein</fullName>
    </submittedName>
</protein>
<comment type="caution">
    <text evidence="5">The sequence shown here is derived from an EMBL/GenBank/DDBJ whole genome shotgun (WGS) entry which is preliminary data.</text>
</comment>
<sequence length="138" mass="15586">MDFRKMEHFSSSVILIVAISKAIQLDLVAELDVALGNDSIPSQEEPAVRHWSFQFMPWLSCACSPSFYKKYESVLHDTWLPKKCCICKCWHSQPHGFPQTFLPGYDGCVIVEHFLVSRTSELTLSSDTFLLAGICLAI</sequence>
<dbReference type="SUPFAM" id="SSF57196">
    <property type="entry name" value="EGF/Laminin"/>
    <property type="match status" value="1"/>
</dbReference>
<proteinExistence type="predicted"/>
<evidence type="ECO:0000259" key="4">
    <source>
        <dbReference type="Pfam" id="PF09443"/>
    </source>
</evidence>
<evidence type="ECO:0000313" key="5">
    <source>
        <dbReference type="EMBL" id="CAD7681904.1"/>
    </source>
</evidence>
<evidence type="ECO:0000256" key="3">
    <source>
        <dbReference type="ARBA" id="ARBA00023180"/>
    </source>
</evidence>
<organism evidence="5 6">
    <name type="scientific">Nyctereutes procyonoides</name>
    <name type="common">Raccoon dog</name>
    <name type="synonym">Canis procyonoides</name>
    <dbReference type="NCBI Taxonomy" id="34880"/>
    <lineage>
        <taxon>Eukaryota</taxon>
        <taxon>Metazoa</taxon>
        <taxon>Chordata</taxon>
        <taxon>Craniata</taxon>
        <taxon>Vertebrata</taxon>
        <taxon>Euteleostomi</taxon>
        <taxon>Mammalia</taxon>
        <taxon>Eutheria</taxon>
        <taxon>Laurasiatheria</taxon>
        <taxon>Carnivora</taxon>
        <taxon>Caniformia</taxon>
        <taxon>Canidae</taxon>
        <taxon>Nyctereutes</taxon>
    </lineage>
</organism>